<dbReference type="PANTHER" id="PTHR35546">
    <property type="entry name" value="F-BOX PROTEIN INTERACTION DOMAIN PROTEIN-RELATED"/>
    <property type="match status" value="1"/>
</dbReference>
<dbReference type="InterPro" id="IPR056592">
    <property type="entry name" value="Beta-prop_At3g26010-like"/>
</dbReference>
<dbReference type="NCBIfam" id="TIGR01640">
    <property type="entry name" value="F_box_assoc_1"/>
    <property type="match status" value="1"/>
</dbReference>
<gene>
    <name evidence="2" type="ORF">AABB24_005682</name>
</gene>
<comment type="caution">
    <text evidence="2">The sequence shown here is derived from an EMBL/GenBank/DDBJ whole genome shotgun (WGS) entry which is preliminary data.</text>
</comment>
<evidence type="ECO:0000259" key="1">
    <source>
        <dbReference type="Pfam" id="PF24750"/>
    </source>
</evidence>
<dbReference type="PANTHER" id="PTHR35546:SF21">
    <property type="entry name" value="F-BOX DOMAIN-CONTAINING PROTEIN"/>
    <property type="match status" value="1"/>
</dbReference>
<dbReference type="AlphaFoldDB" id="A0ABD2UY79"/>
<name>A0ABD2UY79_9SOLN</name>
<evidence type="ECO:0000313" key="3">
    <source>
        <dbReference type="Proteomes" id="UP001627284"/>
    </source>
</evidence>
<protein>
    <recommendedName>
        <fullName evidence="1">F-box protein At3g26010-like beta-propeller domain-containing protein</fullName>
    </recommendedName>
</protein>
<dbReference type="Pfam" id="PF24750">
    <property type="entry name" value="b-prop_At3g26010-like"/>
    <property type="match status" value="1"/>
</dbReference>
<reference evidence="2 3" key="1">
    <citation type="submission" date="2024-05" db="EMBL/GenBank/DDBJ databases">
        <title>De novo assembly of an allotetraploid wild potato.</title>
        <authorList>
            <person name="Hosaka A.J."/>
        </authorList>
    </citation>
    <scope>NUCLEOTIDE SEQUENCE [LARGE SCALE GENOMIC DNA]</scope>
    <source>
        <tissue evidence="2">Young leaves</tissue>
    </source>
</reference>
<dbReference type="EMBL" id="JBJKTR010000003">
    <property type="protein sequence ID" value="KAL3373828.1"/>
    <property type="molecule type" value="Genomic_DNA"/>
</dbReference>
<accession>A0ABD2UY79</accession>
<organism evidence="2 3">
    <name type="scientific">Solanum stoloniferum</name>
    <dbReference type="NCBI Taxonomy" id="62892"/>
    <lineage>
        <taxon>Eukaryota</taxon>
        <taxon>Viridiplantae</taxon>
        <taxon>Streptophyta</taxon>
        <taxon>Embryophyta</taxon>
        <taxon>Tracheophyta</taxon>
        <taxon>Spermatophyta</taxon>
        <taxon>Magnoliopsida</taxon>
        <taxon>eudicotyledons</taxon>
        <taxon>Gunneridae</taxon>
        <taxon>Pentapetalae</taxon>
        <taxon>asterids</taxon>
        <taxon>lamiids</taxon>
        <taxon>Solanales</taxon>
        <taxon>Solanaceae</taxon>
        <taxon>Solanoideae</taxon>
        <taxon>Solaneae</taxon>
        <taxon>Solanum</taxon>
    </lineage>
</organism>
<dbReference type="Proteomes" id="UP001627284">
    <property type="component" value="Unassembled WGS sequence"/>
</dbReference>
<dbReference type="InterPro" id="IPR055290">
    <property type="entry name" value="At3g26010-like"/>
</dbReference>
<feature type="domain" description="F-box protein At3g26010-like beta-propeller" evidence="1">
    <location>
        <begin position="97"/>
        <end position="291"/>
    </location>
</feature>
<dbReference type="InterPro" id="IPR017451">
    <property type="entry name" value="F-box-assoc_interact_dom"/>
</dbReference>
<keyword evidence="3" id="KW-1185">Reference proteome</keyword>
<evidence type="ECO:0000313" key="2">
    <source>
        <dbReference type="EMBL" id="KAL3373828.1"/>
    </source>
</evidence>
<proteinExistence type="predicted"/>
<sequence length="382" mass="43760">MGKQKCSSTGDVILPLLSKFSTKELIRLEGVSKLWKCLMAERYFVKLQLKREIVTGFFYQGRGQCVEEHCISFLPVAQSETHNNVLAFLPEPTKIFNSCYGLLCSSSFHSCAVPSVYISNPLHRKWRKLHWPNPSRESSITLSFDPFKNPIDIVTKFKVVIATQNEISTEAGQYFSFDFYSSETEVWTRSIETCLCNHNLQKEGSICVQGILYWLTDGNQIIMFDPEIEKSWLVMVPLPDTQVNKRKMCMGEAEGKLHYVFISEKGLQVWLLVDYATSIWELTLTISLEVLDTELQKQKHFSHFEIGEKLECDYLTDSAWWVETLSFMDNTLLIKFGGDLFLYMFESRKMKHFGRIDALGQNDVLSGAACAYTMSLVPLGEA</sequence>